<dbReference type="InterPro" id="IPR058548">
    <property type="entry name" value="MlaB-like_STAS"/>
</dbReference>
<name>A0ABZ2TG27_9RHOB</name>
<evidence type="ECO:0000313" key="3">
    <source>
        <dbReference type="Proteomes" id="UP001281305"/>
    </source>
</evidence>
<dbReference type="EMBL" id="CP146606">
    <property type="protein sequence ID" value="WYK18646.1"/>
    <property type="molecule type" value="Genomic_DNA"/>
</dbReference>
<reference evidence="2 3" key="1">
    <citation type="submission" date="2024-02" db="EMBL/GenBank/DDBJ databases">
        <title>Roseovarius strain W115 nov., isolated from a marine algae.</title>
        <authorList>
            <person name="Lee M.W."/>
            <person name="Lee J.K."/>
            <person name="Kim J.M."/>
            <person name="Choi D.G."/>
            <person name="Baek J.H."/>
            <person name="Bayburt H."/>
            <person name="Jung J.J."/>
            <person name="Han D.M."/>
            <person name="Jeon C.O."/>
        </authorList>
    </citation>
    <scope>NUCLEOTIDE SEQUENCE [LARGE SCALE GENOMIC DNA]</scope>
    <source>
        <strain evidence="2 3">W115</strain>
    </source>
</reference>
<sequence length="95" mass="9885">MTMDLRLQARFDGASVGVFMEDLRSRKGGDVCIDGSNVSFCGALGVQALVSAQKQWQADGYRLALKASSELLACCATLGVDITALGLLADDGEAA</sequence>
<keyword evidence="3" id="KW-1185">Reference proteome</keyword>
<dbReference type="SUPFAM" id="SSF52091">
    <property type="entry name" value="SpoIIaa-like"/>
    <property type="match status" value="1"/>
</dbReference>
<feature type="domain" description="MlaB-like STAS" evidence="1">
    <location>
        <begin position="5"/>
        <end position="80"/>
    </location>
</feature>
<accession>A0ABZ2TG27</accession>
<dbReference type="Pfam" id="PF13466">
    <property type="entry name" value="STAS_2"/>
    <property type="match status" value="1"/>
</dbReference>
<dbReference type="Gene3D" id="3.30.750.24">
    <property type="entry name" value="STAS domain"/>
    <property type="match status" value="1"/>
</dbReference>
<dbReference type="Proteomes" id="UP001281305">
    <property type="component" value="Chromosome"/>
</dbReference>
<protein>
    <submittedName>
        <fullName evidence="2">STAS domain-containing protein</fullName>
    </submittedName>
</protein>
<dbReference type="InterPro" id="IPR036513">
    <property type="entry name" value="STAS_dom_sf"/>
</dbReference>
<gene>
    <name evidence="2" type="ORF">RZS32_001805</name>
</gene>
<evidence type="ECO:0000259" key="1">
    <source>
        <dbReference type="Pfam" id="PF13466"/>
    </source>
</evidence>
<evidence type="ECO:0000313" key="2">
    <source>
        <dbReference type="EMBL" id="WYK18646.1"/>
    </source>
</evidence>
<proteinExistence type="predicted"/>
<dbReference type="RefSeq" id="WP_339106775.1">
    <property type="nucleotide sequence ID" value="NZ_CP146606.1"/>
</dbReference>
<organism evidence="2 3">
    <name type="scientific">Roseovarius rhodophyticola</name>
    <dbReference type="NCBI Taxonomy" id="3080827"/>
    <lineage>
        <taxon>Bacteria</taxon>
        <taxon>Pseudomonadati</taxon>
        <taxon>Pseudomonadota</taxon>
        <taxon>Alphaproteobacteria</taxon>
        <taxon>Rhodobacterales</taxon>
        <taxon>Roseobacteraceae</taxon>
        <taxon>Roseovarius</taxon>
    </lineage>
</organism>